<evidence type="ECO:0000313" key="4">
    <source>
        <dbReference type="Proteomes" id="UP000507470"/>
    </source>
</evidence>
<dbReference type="OrthoDB" id="6103064at2759"/>
<reference evidence="3 4" key="1">
    <citation type="submission" date="2020-06" db="EMBL/GenBank/DDBJ databases">
        <authorList>
            <person name="Li R."/>
            <person name="Bekaert M."/>
        </authorList>
    </citation>
    <scope>NUCLEOTIDE SEQUENCE [LARGE SCALE GENOMIC DNA]</scope>
    <source>
        <strain evidence="4">wild</strain>
    </source>
</reference>
<dbReference type="PANTHER" id="PTHR34490">
    <property type="entry name" value="PROTEIN CBG12054-RELATED"/>
    <property type="match status" value="1"/>
</dbReference>
<accession>A0A6J8AMP0</accession>
<evidence type="ECO:0000259" key="2">
    <source>
        <dbReference type="Pfam" id="PF24748"/>
    </source>
</evidence>
<protein>
    <recommendedName>
        <fullName evidence="2">Galaxin-like repeats domain-containing protein</fullName>
    </recommendedName>
</protein>
<evidence type="ECO:0000256" key="1">
    <source>
        <dbReference type="SAM" id="Phobius"/>
    </source>
</evidence>
<keyword evidence="4" id="KW-1185">Reference proteome</keyword>
<evidence type="ECO:0000313" key="3">
    <source>
        <dbReference type="EMBL" id="CAC5370763.1"/>
    </source>
</evidence>
<keyword evidence="1" id="KW-0812">Transmembrane</keyword>
<gene>
    <name evidence="3" type="ORF">MCOR_9467</name>
</gene>
<keyword evidence="1" id="KW-1133">Transmembrane helix</keyword>
<dbReference type="Pfam" id="PF24748">
    <property type="entry name" value="Galaxin_repeat"/>
    <property type="match status" value="1"/>
</dbReference>
<dbReference type="EMBL" id="CACVKT020001735">
    <property type="protein sequence ID" value="CAC5370763.1"/>
    <property type="molecule type" value="Genomic_DNA"/>
</dbReference>
<feature type="transmembrane region" description="Helical" evidence="1">
    <location>
        <begin position="104"/>
        <end position="125"/>
    </location>
</feature>
<dbReference type="InterPro" id="IPR056601">
    <property type="entry name" value="Galaxin_dom"/>
</dbReference>
<sequence length="326" mass="36294">MYQTQNVHISANQSFDRTTLQLREAFQIKKKNNKMNVCGCAILQNSLFFIADFNGEKVIMEYSKGGIHIRDIPVSGRPYDMTVLDNDLIANKELCVDVRMEKKYIFMVIMIFSEFTVIPGALRVYKKMKCGSNDYNPSRQTCCNGVVATPAGWSCCNTKAYNPELSVCCQDVINFKNGSSCCKDKAYHPIFETCCIDQLYPVRDGQCCGNNIYDPTTEMCCGGSINQNVEPDYQCCSDKAYSPASETCCFGKLFTPEGLGCCGDQTYSPQDETCCNGTVTEPSGLSCCGKFSYDPAEQTCCNGAIKESNFICFGNTREIISKYFVK</sequence>
<name>A0A6J8AMP0_MYTCO</name>
<dbReference type="AlphaFoldDB" id="A0A6J8AMP0"/>
<keyword evidence="1" id="KW-0472">Membrane</keyword>
<feature type="domain" description="Galaxin-like repeats" evidence="2">
    <location>
        <begin position="206"/>
        <end position="309"/>
    </location>
</feature>
<dbReference type="Proteomes" id="UP000507470">
    <property type="component" value="Unassembled WGS sequence"/>
</dbReference>
<dbReference type="InterPro" id="IPR055284">
    <property type="entry name" value="Galaxin-like"/>
</dbReference>
<organism evidence="3 4">
    <name type="scientific">Mytilus coruscus</name>
    <name type="common">Sea mussel</name>
    <dbReference type="NCBI Taxonomy" id="42192"/>
    <lineage>
        <taxon>Eukaryota</taxon>
        <taxon>Metazoa</taxon>
        <taxon>Spiralia</taxon>
        <taxon>Lophotrochozoa</taxon>
        <taxon>Mollusca</taxon>
        <taxon>Bivalvia</taxon>
        <taxon>Autobranchia</taxon>
        <taxon>Pteriomorphia</taxon>
        <taxon>Mytilida</taxon>
        <taxon>Mytiloidea</taxon>
        <taxon>Mytilidae</taxon>
        <taxon>Mytilinae</taxon>
        <taxon>Mytilus</taxon>
    </lineage>
</organism>
<proteinExistence type="predicted"/>